<protein>
    <submittedName>
        <fullName evidence="1">Sugar ABC transporter</fullName>
    </submittedName>
</protein>
<accession>A0ABS7CFI1</accession>
<dbReference type="Gene3D" id="3.40.190.10">
    <property type="entry name" value="Periplasmic binding protein-like II"/>
    <property type="match status" value="2"/>
</dbReference>
<name>A0ABS7CFI1_9BACL</name>
<reference evidence="1 2" key="1">
    <citation type="submission" date="2021-07" db="EMBL/GenBank/DDBJ databases">
        <title>Paenibacillus radiodurans sp. nov., isolated from the southeastern edge of Tengger Desert.</title>
        <authorList>
            <person name="Zhang G."/>
        </authorList>
    </citation>
    <scope>NUCLEOTIDE SEQUENCE [LARGE SCALE GENOMIC DNA]</scope>
    <source>
        <strain evidence="1 2">CCM 7311</strain>
    </source>
</reference>
<dbReference type="SUPFAM" id="SSF53850">
    <property type="entry name" value="Periplasmic binding protein-like II"/>
    <property type="match status" value="1"/>
</dbReference>
<evidence type="ECO:0000313" key="1">
    <source>
        <dbReference type="EMBL" id="MBW7459686.1"/>
    </source>
</evidence>
<evidence type="ECO:0000313" key="2">
    <source>
        <dbReference type="Proteomes" id="UP001519887"/>
    </source>
</evidence>
<dbReference type="Proteomes" id="UP001519887">
    <property type="component" value="Unassembled WGS sequence"/>
</dbReference>
<comment type="caution">
    <text evidence="1">The sequence shown here is derived from an EMBL/GenBank/DDBJ whole genome shotgun (WGS) entry which is preliminary data.</text>
</comment>
<organism evidence="1 2">
    <name type="scientific">Paenibacillus sepulcri</name>
    <dbReference type="NCBI Taxonomy" id="359917"/>
    <lineage>
        <taxon>Bacteria</taxon>
        <taxon>Bacillati</taxon>
        <taxon>Bacillota</taxon>
        <taxon>Bacilli</taxon>
        <taxon>Bacillales</taxon>
        <taxon>Paenibacillaceae</taxon>
        <taxon>Paenibacillus</taxon>
    </lineage>
</organism>
<feature type="non-terminal residue" evidence="1">
    <location>
        <position position="1"/>
    </location>
</feature>
<keyword evidence="2" id="KW-1185">Reference proteome</keyword>
<sequence>WPLEDVKKNVKGAEYKAYAIPAGPDGKAGRHGTPNNNGVVLINKDMKNPEVFFTYQNYLFDNYANPKEGSEFEYGLSKGYDWDEKDGKKVVLKEGENGFATNKYTLTFDGARIPSLSMNALAKIASGEEPSTTFEKLQKEMAPEAVLEAAKIVVDQKDIAMKNMFTGSATPTMKDKREFLEKLEKEIFSKIVYGELGIDAFDKFVEDYNKNGGDKIYTEANEWYKAVGGK</sequence>
<proteinExistence type="predicted"/>
<dbReference type="EMBL" id="JAHZIK010001774">
    <property type="protein sequence ID" value="MBW7459686.1"/>
    <property type="molecule type" value="Genomic_DNA"/>
</dbReference>
<gene>
    <name evidence="1" type="ORF">K0U00_37070</name>
</gene>